<dbReference type="RefSeq" id="WP_052571207.1">
    <property type="nucleotide sequence ID" value="NZ_CP009498.1"/>
</dbReference>
<gene>
    <name evidence="1" type="primary">ftsB</name>
    <name evidence="1" type="ORF">Epro_1182</name>
</gene>
<organism evidence="1 2">
    <name type="scientific">Endomicrobium proavitum</name>
    <dbReference type="NCBI Taxonomy" id="1408281"/>
    <lineage>
        <taxon>Bacteria</taxon>
        <taxon>Pseudomonadati</taxon>
        <taxon>Elusimicrobiota</taxon>
        <taxon>Endomicrobiia</taxon>
        <taxon>Endomicrobiales</taxon>
        <taxon>Endomicrobiaceae</taxon>
        <taxon>Endomicrobium</taxon>
    </lineage>
</organism>
<dbReference type="EMBL" id="CP009498">
    <property type="protein sequence ID" value="AKL98561.1"/>
    <property type="molecule type" value="Genomic_DNA"/>
</dbReference>
<dbReference type="AlphaFoldDB" id="A0A0G3WIT8"/>
<proteinExistence type="predicted"/>
<dbReference type="OrthoDB" id="9789040at2"/>
<dbReference type="Proteomes" id="UP000035337">
    <property type="component" value="Chromosome"/>
</dbReference>
<dbReference type="InterPro" id="IPR007060">
    <property type="entry name" value="FtsL/DivIC"/>
</dbReference>
<dbReference type="Pfam" id="PF04977">
    <property type="entry name" value="DivIC"/>
    <property type="match status" value="1"/>
</dbReference>
<dbReference type="KEGG" id="epo:Epro_1182"/>
<name>A0A0G3WIT8_9BACT</name>
<protein>
    <submittedName>
        <fullName evidence="1">Septum formation initiator</fullName>
    </submittedName>
</protein>
<evidence type="ECO:0000313" key="1">
    <source>
        <dbReference type="EMBL" id="AKL98561.1"/>
    </source>
</evidence>
<reference evidence="1 2" key="1">
    <citation type="submission" date="2014-09" db="EMBL/GenBank/DDBJ databases">
        <title>Complete genome sequence of Endomicrobium proavitum.</title>
        <authorList>
            <person name="Zheng H."/>
        </authorList>
    </citation>
    <scope>NUCLEOTIDE SEQUENCE [LARGE SCALE GENOMIC DNA]</scope>
    <source>
        <strain evidence="1 2">Rsa215</strain>
    </source>
</reference>
<keyword evidence="2" id="KW-1185">Reference proteome</keyword>
<dbReference type="STRING" id="1408281.Epro_1182"/>
<sequence length="92" mass="10926">MNTTRKKTLVRGAFFLTLILILTLNSGSRTLVRRWFEKKKLNSDIATAYEKNARLKKRIYYLENEPSYIERAVREELLVIAPGEVEYRFNKK</sequence>
<accession>A0A0G3WIT8</accession>
<evidence type="ECO:0000313" key="2">
    <source>
        <dbReference type="Proteomes" id="UP000035337"/>
    </source>
</evidence>